<dbReference type="Pfam" id="PF01597">
    <property type="entry name" value="GCV_H"/>
    <property type="match status" value="1"/>
</dbReference>
<dbReference type="InterPro" id="IPR033753">
    <property type="entry name" value="GCV_H/Fam206"/>
</dbReference>
<dbReference type="GO" id="GO:0019464">
    <property type="term" value="P:glycine decarboxylation via glycine cleavage system"/>
    <property type="evidence" value="ECO:0007669"/>
    <property type="project" value="InterPro"/>
</dbReference>
<evidence type="ECO:0000256" key="2">
    <source>
        <dbReference type="ARBA" id="ARBA00009249"/>
    </source>
</evidence>
<dbReference type="InterPro" id="IPR003016">
    <property type="entry name" value="2-oxoA_DH_lipoyl-BS"/>
</dbReference>
<accession>A0A5A7N6C9</accession>
<protein>
    <recommendedName>
        <fullName evidence="4">Lipoyl-binding domain-containing protein</fullName>
    </recommendedName>
</protein>
<reference evidence="5 6" key="1">
    <citation type="submission" date="2019-09" db="EMBL/GenBank/DDBJ databases">
        <title>NBRP : Genome information of microbial organism related human and environment.</title>
        <authorList>
            <person name="Hattori M."/>
            <person name="Oshima K."/>
            <person name="Inaba H."/>
            <person name="Suda W."/>
            <person name="Sakamoto M."/>
            <person name="Iino T."/>
            <person name="Kitahara M."/>
            <person name="Oshida Y."/>
            <person name="Iida T."/>
            <person name="Kudo T."/>
            <person name="Itoh T."/>
            <person name="Ohkuma M."/>
        </authorList>
    </citation>
    <scope>NUCLEOTIDE SEQUENCE [LARGE SCALE GENOMIC DNA]</scope>
    <source>
        <strain evidence="5 6">Q-1</strain>
    </source>
</reference>
<proteinExistence type="inferred from homology"/>
<dbReference type="GO" id="GO:0005829">
    <property type="term" value="C:cytosol"/>
    <property type="evidence" value="ECO:0007669"/>
    <property type="project" value="TreeGrafter"/>
</dbReference>
<name>A0A5A7N6C9_9PROT</name>
<dbReference type="GO" id="GO:0009249">
    <property type="term" value="P:protein lipoylation"/>
    <property type="evidence" value="ECO:0007669"/>
    <property type="project" value="TreeGrafter"/>
</dbReference>
<dbReference type="InterPro" id="IPR002930">
    <property type="entry name" value="GCV_H"/>
</dbReference>
<dbReference type="PROSITE" id="PS50968">
    <property type="entry name" value="BIOTINYL_LIPOYL"/>
    <property type="match status" value="1"/>
</dbReference>
<evidence type="ECO:0000256" key="1">
    <source>
        <dbReference type="ARBA" id="ARBA00001938"/>
    </source>
</evidence>
<comment type="cofactor">
    <cofactor evidence="1">
        <name>(R)-lipoate</name>
        <dbReference type="ChEBI" id="CHEBI:83088"/>
    </cofactor>
</comment>
<evidence type="ECO:0000256" key="3">
    <source>
        <dbReference type="ARBA" id="ARBA00022823"/>
    </source>
</evidence>
<dbReference type="InterPro" id="IPR011053">
    <property type="entry name" value="Single_hybrid_motif"/>
</dbReference>
<dbReference type="PANTHER" id="PTHR11715:SF3">
    <property type="entry name" value="GLYCINE CLEAVAGE SYSTEM H PROTEIN-RELATED"/>
    <property type="match status" value="1"/>
</dbReference>
<dbReference type="Proteomes" id="UP000324996">
    <property type="component" value="Unassembled WGS sequence"/>
</dbReference>
<organism evidence="5 6">
    <name type="scientific">Iodidimonas nitroreducens</name>
    <dbReference type="NCBI Taxonomy" id="1236968"/>
    <lineage>
        <taxon>Bacteria</taxon>
        <taxon>Pseudomonadati</taxon>
        <taxon>Pseudomonadota</taxon>
        <taxon>Alphaproteobacteria</taxon>
        <taxon>Iodidimonadales</taxon>
        <taxon>Iodidimonadaceae</taxon>
        <taxon>Iodidimonas</taxon>
    </lineage>
</organism>
<feature type="domain" description="Lipoyl-binding" evidence="4">
    <location>
        <begin position="1"/>
        <end position="70"/>
    </location>
</feature>
<comment type="similarity">
    <text evidence="2">Belongs to the GcvH family.</text>
</comment>
<keyword evidence="3" id="KW-0450">Lipoyl</keyword>
<evidence type="ECO:0000313" key="6">
    <source>
        <dbReference type="Proteomes" id="UP000324996"/>
    </source>
</evidence>
<dbReference type="AlphaFoldDB" id="A0A5A7N6C9"/>
<evidence type="ECO:0000313" key="5">
    <source>
        <dbReference type="EMBL" id="GER03861.1"/>
    </source>
</evidence>
<gene>
    <name evidence="5" type="ORF">JCM17846_15430</name>
</gene>
<dbReference type="CDD" id="cd06848">
    <property type="entry name" value="GCS_H"/>
    <property type="match status" value="1"/>
</dbReference>
<comment type="caution">
    <text evidence="5">The sequence shown here is derived from an EMBL/GenBank/DDBJ whole genome shotgun (WGS) entry which is preliminary data.</text>
</comment>
<dbReference type="Gene3D" id="2.40.50.100">
    <property type="match status" value="1"/>
</dbReference>
<keyword evidence="6" id="KW-1185">Reference proteome</keyword>
<dbReference type="SUPFAM" id="SSF51230">
    <property type="entry name" value="Single hybrid motif"/>
    <property type="match status" value="1"/>
</dbReference>
<dbReference type="PROSITE" id="PS00189">
    <property type="entry name" value="LIPOYL"/>
    <property type="match status" value="1"/>
</dbReference>
<dbReference type="InterPro" id="IPR000089">
    <property type="entry name" value="Biotin_lipoyl"/>
</dbReference>
<evidence type="ECO:0000259" key="4">
    <source>
        <dbReference type="PROSITE" id="PS50968"/>
    </source>
</evidence>
<dbReference type="PANTHER" id="PTHR11715">
    <property type="entry name" value="GLYCINE CLEAVAGE SYSTEM H PROTEIN"/>
    <property type="match status" value="1"/>
</dbReference>
<sequence>MGDVVFVELPEMGATLMKGDEAAVVESVKAASELYAPVSGEVSALNQALVDDPALANSQPMDDGWFFEITLNDLTELDELLDDEAYEAYLAELG</sequence>
<dbReference type="GO" id="GO:0005960">
    <property type="term" value="C:glycine cleavage complex"/>
    <property type="evidence" value="ECO:0007669"/>
    <property type="project" value="InterPro"/>
</dbReference>
<dbReference type="EMBL" id="BKCN01000006">
    <property type="protein sequence ID" value="GER03861.1"/>
    <property type="molecule type" value="Genomic_DNA"/>
</dbReference>